<dbReference type="EMBL" id="OY726397">
    <property type="protein sequence ID" value="CAJ1503331.1"/>
    <property type="molecule type" value="Genomic_DNA"/>
</dbReference>
<feature type="compositionally biased region" description="Pro residues" evidence="1">
    <location>
        <begin position="365"/>
        <end position="382"/>
    </location>
</feature>
<proteinExistence type="predicted"/>
<dbReference type="InterPro" id="IPR055581">
    <property type="entry name" value="DUF7157"/>
</dbReference>
<feature type="compositionally biased region" description="Pro residues" evidence="1">
    <location>
        <begin position="286"/>
        <end position="340"/>
    </location>
</feature>
<feature type="domain" description="DUF7157" evidence="2">
    <location>
        <begin position="334"/>
        <end position="401"/>
    </location>
</feature>
<feature type="region of interest" description="Disordered" evidence="1">
    <location>
        <begin position="268"/>
        <end position="341"/>
    </location>
</feature>
<feature type="region of interest" description="Disordered" evidence="1">
    <location>
        <begin position="362"/>
        <end position="402"/>
    </location>
</feature>
<evidence type="ECO:0000256" key="1">
    <source>
        <dbReference type="SAM" id="MobiDB-lite"/>
    </source>
</evidence>
<reference evidence="4 5" key="1">
    <citation type="submission" date="2023-08" db="EMBL/GenBank/DDBJ databases">
        <authorList>
            <person name="Folkvardsen B D."/>
            <person name="Norman A."/>
        </authorList>
    </citation>
    <scope>NUCLEOTIDE SEQUENCE [LARGE SCALE GENOMIC DNA]</scope>
    <source>
        <strain evidence="4 5">Mu0053</strain>
    </source>
</reference>
<dbReference type="PRINTS" id="PR01217">
    <property type="entry name" value="PRICHEXTENSN"/>
</dbReference>
<gene>
    <name evidence="4" type="ORF">MU0053_002409</name>
</gene>
<protein>
    <recommendedName>
        <fullName evidence="6">FHA domain-containing protein</fullName>
    </recommendedName>
</protein>
<name>A0ABM9LR48_9MYCO</name>
<feature type="compositionally biased region" description="Basic and acidic residues" evidence="1">
    <location>
        <begin position="383"/>
        <end position="393"/>
    </location>
</feature>
<evidence type="ECO:0000259" key="3">
    <source>
        <dbReference type="Pfam" id="PF23717"/>
    </source>
</evidence>
<evidence type="ECO:0000313" key="4">
    <source>
        <dbReference type="EMBL" id="CAJ1503331.1"/>
    </source>
</evidence>
<sequence>MDTVLGLSVTATNVQTVLVEGCGGDGATLGHDEFDVFAGDGFGMRASEQVAEAVLSIAASDGHRLHAIGVTWSADADLEASLLLDSLADKGLANVVAVQSPRAAEALARSIGRMIGYQRTAVCILEPGAAILSLVDTDSGEIDTLISHAIDSDEQLTAWIQAGLERRHWRPEGLFLVGSVGDLDTLAGLLQDELGLPVFDPPEAELALAHGAALASAADPNSTGPTGAVATGRWPAVPLTMLVAGAVTFVVAVSLAVSPHLIPQGEAHRDAAVATKPSENIGKAPVKPPAPKVAPKAQVPPPQAPPPPEAPLPEAVAPPPAQPPPPSPAAPVEPPLPVAEPIPTFEAVEPVAPPVQVVQPINPIQAPPPPPPVVAPAVPPVPEKPRLRDRIIDKIPGLNRFN</sequence>
<accession>A0ABM9LR48</accession>
<evidence type="ECO:0000313" key="5">
    <source>
        <dbReference type="Proteomes" id="UP001190465"/>
    </source>
</evidence>
<evidence type="ECO:0000259" key="2">
    <source>
        <dbReference type="Pfam" id="PF23715"/>
    </source>
</evidence>
<dbReference type="Pfam" id="PF23717">
    <property type="entry name" value="DUF7159"/>
    <property type="match status" value="1"/>
</dbReference>
<keyword evidence="5" id="KW-1185">Reference proteome</keyword>
<feature type="domain" description="DUF7159" evidence="3">
    <location>
        <begin position="2"/>
        <end position="222"/>
    </location>
</feature>
<dbReference type="RefSeq" id="WP_308482543.1">
    <property type="nucleotide sequence ID" value="NZ_OY726397.1"/>
</dbReference>
<organism evidence="4 5">
    <name type="scientific">[Mycobacterium] burgundiense</name>
    <dbReference type="NCBI Taxonomy" id="3064286"/>
    <lineage>
        <taxon>Bacteria</taxon>
        <taxon>Bacillati</taxon>
        <taxon>Actinomycetota</taxon>
        <taxon>Actinomycetes</taxon>
        <taxon>Mycobacteriales</taxon>
        <taxon>Mycobacteriaceae</taxon>
        <taxon>Mycolicibacterium</taxon>
    </lineage>
</organism>
<dbReference type="InterPro" id="IPR055583">
    <property type="entry name" value="DUF7159"/>
</dbReference>
<evidence type="ECO:0008006" key="6">
    <source>
        <dbReference type="Google" id="ProtNLM"/>
    </source>
</evidence>
<dbReference type="Proteomes" id="UP001190465">
    <property type="component" value="Chromosome"/>
</dbReference>
<dbReference type="Pfam" id="PF23715">
    <property type="entry name" value="DUF7157"/>
    <property type="match status" value="1"/>
</dbReference>